<accession>A0ABV2UG57</accession>
<dbReference type="InterPro" id="IPR027383">
    <property type="entry name" value="Znf_put"/>
</dbReference>
<evidence type="ECO:0000313" key="6">
    <source>
        <dbReference type="Proteomes" id="UP001550044"/>
    </source>
</evidence>
<keyword evidence="3" id="KW-0812">Transmembrane</keyword>
<comment type="caution">
    <text evidence="5">The sequence shown here is derived from an EMBL/GenBank/DDBJ whole genome shotgun (WGS) entry which is preliminary data.</text>
</comment>
<evidence type="ECO:0000256" key="2">
    <source>
        <dbReference type="ARBA" id="ARBA00023163"/>
    </source>
</evidence>
<dbReference type="Proteomes" id="UP001550044">
    <property type="component" value="Unassembled WGS sequence"/>
</dbReference>
<sequence>MSDLRAGSVPDGMRTPEPHRNVGAYALGVLGAADAFRFEEHLAQCPLCEVRAAEFGAVTAVLAEHARRTPPGVDPVVRAGPELMRRAVGAVVAARRRSRRRRLALVAAAVVLAVGGPLVVVGESAGPPGQEQVQRWAAADRSSGLAAVVTTGAKEWGTDVGLEVSRVPLAGVCALVAVGRDGSEETVTTWSVAGPDEDPLSMQGGAALHPAAIDRFEIRAADGRRLLRLTR</sequence>
<dbReference type="EMBL" id="JBEXIP010000030">
    <property type="protein sequence ID" value="MET8436839.1"/>
    <property type="molecule type" value="Genomic_DNA"/>
</dbReference>
<keyword evidence="3" id="KW-1133">Transmembrane helix</keyword>
<gene>
    <name evidence="5" type="ORF">ABZV61_29490</name>
</gene>
<dbReference type="Pfam" id="PF13490">
    <property type="entry name" value="zf-HC2"/>
    <property type="match status" value="1"/>
</dbReference>
<evidence type="ECO:0000256" key="1">
    <source>
        <dbReference type="ARBA" id="ARBA00023015"/>
    </source>
</evidence>
<organism evidence="5 6">
    <name type="scientific">Streptomyces sp. 900116325</name>
    <dbReference type="NCBI Taxonomy" id="3154295"/>
    <lineage>
        <taxon>Bacteria</taxon>
        <taxon>Bacillati</taxon>
        <taxon>Actinomycetota</taxon>
        <taxon>Actinomycetes</taxon>
        <taxon>Kitasatosporales</taxon>
        <taxon>Streptomycetaceae</taxon>
        <taxon>Streptomyces</taxon>
    </lineage>
</organism>
<keyword evidence="3" id="KW-0472">Membrane</keyword>
<evidence type="ECO:0000313" key="5">
    <source>
        <dbReference type="EMBL" id="MET8436839.1"/>
    </source>
</evidence>
<keyword evidence="6" id="KW-1185">Reference proteome</keyword>
<dbReference type="RefSeq" id="WP_356498210.1">
    <property type="nucleotide sequence ID" value="NZ_JBEXEF010000103.1"/>
</dbReference>
<dbReference type="InterPro" id="IPR041916">
    <property type="entry name" value="Anti_sigma_zinc_sf"/>
</dbReference>
<proteinExistence type="predicted"/>
<evidence type="ECO:0000259" key="4">
    <source>
        <dbReference type="Pfam" id="PF13490"/>
    </source>
</evidence>
<feature type="domain" description="Putative zinc-finger" evidence="4">
    <location>
        <begin position="20"/>
        <end position="48"/>
    </location>
</feature>
<keyword evidence="1" id="KW-0805">Transcription regulation</keyword>
<protein>
    <submittedName>
        <fullName evidence="5">Zf-HC2 domain-containing protein</fullName>
    </submittedName>
</protein>
<feature type="transmembrane region" description="Helical" evidence="3">
    <location>
        <begin position="103"/>
        <end position="122"/>
    </location>
</feature>
<name>A0ABV2UG57_9ACTN</name>
<reference evidence="5 6" key="1">
    <citation type="submission" date="2024-06" db="EMBL/GenBank/DDBJ databases">
        <title>The Natural Products Discovery Center: Release of the First 8490 Sequenced Strains for Exploring Actinobacteria Biosynthetic Diversity.</title>
        <authorList>
            <person name="Kalkreuter E."/>
            <person name="Kautsar S.A."/>
            <person name="Yang D."/>
            <person name="Bader C.D."/>
            <person name="Teijaro C.N."/>
            <person name="Fluegel L."/>
            <person name="Davis C.M."/>
            <person name="Simpson J.R."/>
            <person name="Lauterbach L."/>
            <person name="Steele A.D."/>
            <person name="Gui C."/>
            <person name="Meng S."/>
            <person name="Li G."/>
            <person name="Viehrig K."/>
            <person name="Ye F."/>
            <person name="Su P."/>
            <person name="Kiefer A.F."/>
            <person name="Nichols A."/>
            <person name="Cepeda A.J."/>
            <person name="Yan W."/>
            <person name="Fan B."/>
            <person name="Jiang Y."/>
            <person name="Adhikari A."/>
            <person name="Zheng C.-J."/>
            <person name="Schuster L."/>
            <person name="Cowan T.M."/>
            <person name="Smanski M.J."/>
            <person name="Chevrette M.G."/>
            <person name="De Carvalho L.P.S."/>
            <person name="Shen B."/>
        </authorList>
    </citation>
    <scope>NUCLEOTIDE SEQUENCE [LARGE SCALE GENOMIC DNA]</scope>
    <source>
        <strain evidence="5 6">NPDC005137</strain>
    </source>
</reference>
<keyword evidence="2" id="KW-0804">Transcription</keyword>
<evidence type="ECO:0000256" key="3">
    <source>
        <dbReference type="SAM" id="Phobius"/>
    </source>
</evidence>
<dbReference type="Gene3D" id="1.10.10.1320">
    <property type="entry name" value="Anti-sigma factor, zinc-finger domain"/>
    <property type="match status" value="1"/>
</dbReference>